<evidence type="ECO:0000313" key="7">
    <source>
        <dbReference type="Proteomes" id="UP001140172"/>
    </source>
</evidence>
<dbReference type="Pfam" id="PF00098">
    <property type="entry name" value="zf-CCHC"/>
    <property type="match status" value="1"/>
</dbReference>
<feature type="compositionally biased region" description="Basic and acidic residues" evidence="3">
    <location>
        <begin position="208"/>
        <end position="221"/>
    </location>
</feature>
<dbReference type="SUPFAM" id="SSF54928">
    <property type="entry name" value="RNA-binding domain, RBD"/>
    <property type="match status" value="1"/>
</dbReference>
<dbReference type="GO" id="GO:0008270">
    <property type="term" value="F:zinc ion binding"/>
    <property type="evidence" value="ECO:0007669"/>
    <property type="project" value="UniProtKB-KW"/>
</dbReference>
<feature type="compositionally biased region" description="Basic residues" evidence="3">
    <location>
        <begin position="128"/>
        <end position="137"/>
    </location>
</feature>
<organism evidence="6 7">
    <name type="scientific">Coemansia interrupta</name>
    <dbReference type="NCBI Taxonomy" id="1126814"/>
    <lineage>
        <taxon>Eukaryota</taxon>
        <taxon>Fungi</taxon>
        <taxon>Fungi incertae sedis</taxon>
        <taxon>Zoopagomycota</taxon>
        <taxon>Kickxellomycotina</taxon>
        <taxon>Kickxellomycetes</taxon>
        <taxon>Kickxellales</taxon>
        <taxon>Kickxellaceae</taxon>
        <taxon>Coemansia</taxon>
    </lineage>
</organism>
<dbReference type="OrthoDB" id="5970at2759"/>
<gene>
    <name evidence="6" type="ORF">GGI15_000336</name>
</gene>
<keyword evidence="1" id="KW-0863">Zinc-finger</keyword>
<feature type="compositionally biased region" description="Basic residues" evidence="3">
    <location>
        <begin position="145"/>
        <end position="185"/>
    </location>
</feature>
<evidence type="ECO:0000256" key="2">
    <source>
        <dbReference type="PROSITE-ProRule" id="PRU00176"/>
    </source>
</evidence>
<dbReference type="PANTHER" id="PTHR48038">
    <property type="entry name" value="RIBONUCLEOPROTEIN RB97D"/>
    <property type="match status" value="1"/>
</dbReference>
<sequence length="257" mass="29196">MGATTQLFVGRLPREMRSSELERIFEKHGKLTRCDVKLLGYGFVEYGIFEDAEEALKQCNGMSIHGENIVVEFAKGAARSRDDNTCFRCNKEGHWARDCPDSRRGGRSRSRSPRSFRDRGRGRDRSRSRSRGRRHRSDRRESSRSRRHRSRSRSASPSRRRGDKPRHRERGSRGSRRSGSRSRSRPRGDSTRKSGGRSPRRNRGGNYNDRDAPQAWDKKSVDSAVGDSGPEDYPAKSNANGYIASERGQADHSGWGA</sequence>
<evidence type="ECO:0000313" key="6">
    <source>
        <dbReference type="EMBL" id="KAJ2787917.1"/>
    </source>
</evidence>
<dbReference type="PANTHER" id="PTHR48038:SF1">
    <property type="entry name" value="RIBONUCLEOPROTEIN RB97D"/>
    <property type="match status" value="1"/>
</dbReference>
<dbReference type="EMBL" id="JANBUM010000008">
    <property type="protein sequence ID" value="KAJ2787917.1"/>
    <property type="molecule type" value="Genomic_DNA"/>
</dbReference>
<dbReference type="SUPFAM" id="SSF57756">
    <property type="entry name" value="Retrovirus zinc finger-like domains"/>
    <property type="match status" value="1"/>
</dbReference>
<dbReference type="Pfam" id="PF00076">
    <property type="entry name" value="RRM_1"/>
    <property type="match status" value="1"/>
</dbReference>
<dbReference type="GO" id="GO:0003723">
    <property type="term" value="F:RNA binding"/>
    <property type="evidence" value="ECO:0007669"/>
    <property type="project" value="UniProtKB-UniRule"/>
</dbReference>
<feature type="compositionally biased region" description="Basic residues" evidence="3">
    <location>
        <begin position="105"/>
        <end position="114"/>
    </location>
</feature>
<dbReference type="SMART" id="SM00360">
    <property type="entry name" value="RRM"/>
    <property type="match status" value="1"/>
</dbReference>
<dbReference type="InterPro" id="IPR036875">
    <property type="entry name" value="Znf_CCHC_sf"/>
</dbReference>
<reference evidence="6" key="1">
    <citation type="submission" date="2022-07" db="EMBL/GenBank/DDBJ databases">
        <title>Phylogenomic reconstructions and comparative analyses of Kickxellomycotina fungi.</title>
        <authorList>
            <person name="Reynolds N.K."/>
            <person name="Stajich J.E."/>
            <person name="Barry K."/>
            <person name="Grigoriev I.V."/>
            <person name="Crous P."/>
            <person name="Smith M.E."/>
        </authorList>
    </citation>
    <scope>NUCLEOTIDE SEQUENCE</scope>
    <source>
        <strain evidence="6">BCRC 34489</strain>
    </source>
</reference>
<dbReference type="InterPro" id="IPR012677">
    <property type="entry name" value="Nucleotide-bd_a/b_plait_sf"/>
</dbReference>
<evidence type="ECO:0000259" key="5">
    <source>
        <dbReference type="PROSITE" id="PS50158"/>
    </source>
</evidence>
<dbReference type="InterPro" id="IPR000504">
    <property type="entry name" value="RRM_dom"/>
</dbReference>
<dbReference type="InterPro" id="IPR001878">
    <property type="entry name" value="Znf_CCHC"/>
</dbReference>
<feature type="region of interest" description="Disordered" evidence="3">
    <location>
        <begin position="97"/>
        <end position="257"/>
    </location>
</feature>
<feature type="domain" description="CCHC-type" evidence="5">
    <location>
        <begin position="86"/>
        <end position="101"/>
    </location>
</feature>
<keyword evidence="1" id="KW-0862">Zinc</keyword>
<keyword evidence="1" id="KW-0479">Metal-binding</keyword>
<comment type="caution">
    <text evidence="6">The sequence shown here is derived from an EMBL/GenBank/DDBJ whole genome shotgun (WGS) entry which is preliminary data.</text>
</comment>
<protein>
    <submittedName>
        <fullName evidence="6">Uncharacterized protein</fullName>
    </submittedName>
</protein>
<evidence type="ECO:0000259" key="4">
    <source>
        <dbReference type="PROSITE" id="PS50102"/>
    </source>
</evidence>
<feature type="compositionally biased region" description="Basic residues" evidence="3">
    <location>
        <begin position="194"/>
        <end position="203"/>
    </location>
</feature>
<evidence type="ECO:0000256" key="1">
    <source>
        <dbReference type="PROSITE-ProRule" id="PRU00047"/>
    </source>
</evidence>
<dbReference type="InterPro" id="IPR035979">
    <property type="entry name" value="RBD_domain_sf"/>
</dbReference>
<name>A0A9W8HKA5_9FUNG</name>
<dbReference type="AlphaFoldDB" id="A0A9W8HKA5"/>
<dbReference type="SMART" id="SM00343">
    <property type="entry name" value="ZnF_C2HC"/>
    <property type="match status" value="1"/>
</dbReference>
<keyword evidence="7" id="KW-1185">Reference proteome</keyword>
<feature type="domain" description="RRM" evidence="4">
    <location>
        <begin position="5"/>
        <end position="76"/>
    </location>
</feature>
<proteinExistence type="predicted"/>
<accession>A0A9W8HKA5</accession>
<dbReference type="Gene3D" id="4.10.60.10">
    <property type="entry name" value="Zinc finger, CCHC-type"/>
    <property type="match status" value="1"/>
</dbReference>
<feature type="compositionally biased region" description="Basic and acidic residues" evidence="3">
    <location>
        <begin position="115"/>
        <end position="127"/>
    </location>
</feature>
<dbReference type="Proteomes" id="UP001140172">
    <property type="component" value="Unassembled WGS sequence"/>
</dbReference>
<evidence type="ECO:0000256" key="3">
    <source>
        <dbReference type="SAM" id="MobiDB-lite"/>
    </source>
</evidence>
<dbReference type="Gene3D" id="3.30.70.330">
    <property type="match status" value="1"/>
</dbReference>
<dbReference type="PROSITE" id="PS50158">
    <property type="entry name" value="ZF_CCHC"/>
    <property type="match status" value="1"/>
</dbReference>
<dbReference type="PROSITE" id="PS50102">
    <property type="entry name" value="RRM"/>
    <property type="match status" value="1"/>
</dbReference>
<dbReference type="CDD" id="cd00590">
    <property type="entry name" value="RRM_SF"/>
    <property type="match status" value="1"/>
</dbReference>
<keyword evidence="2" id="KW-0694">RNA-binding</keyword>